<evidence type="ECO:0000256" key="7">
    <source>
        <dbReference type="ARBA" id="ARBA00023128"/>
    </source>
</evidence>
<dbReference type="OrthoDB" id="869189at2759"/>
<dbReference type="InterPro" id="IPR005336">
    <property type="entry name" value="MPC"/>
</dbReference>
<dbReference type="GeneID" id="54486898"/>
<dbReference type="Pfam" id="PF03650">
    <property type="entry name" value="MPC"/>
    <property type="match status" value="1"/>
</dbReference>
<dbReference type="PANTHER" id="PTHR14154">
    <property type="entry name" value="UPF0041 BRAIN PROTEIN 44-RELATED"/>
    <property type="match status" value="1"/>
</dbReference>
<evidence type="ECO:0000256" key="3">
    <source>
        <dbReference type="ARBA" id="ARBA00022448"/>
    </source>
</evidence>
<evidence type="ECO:0000256" key="4">
    <source>
        <dbReference type="ARBA" id="ARBA00022692"/>
    </source>
</evidence>
<dbReference type="GO" id="GO:0005743">
    <property type="term" value="C:mitochondrial inner membrane"/>
    <property type="evidence" value="ECO:0007669"/>
    <property type="project" value="UniProtKB-SubCell"/>
</dbReference>
<comment type="similarity">
    <text evidence="2 9">Belongs to the mitochondrial pyruvate carrier (MPC) (TC 2.A.105) family.</text>
</comment>
<keyword evidence="7 9" id="KW-0496">Mitochondrion</keyword>
<comment type="subcellular location">
    <subcellularLocation>
        <location evidence="1 9">Mitochondrion inner membrane</location>
        <topology evidence="1 9">Multi-pass membrane protein</topology>
    </subcellularLocation>
</comment>
<protein>
    <recommendedName>
        <fullName evidence="9">Mitochondrial pyruvate carrier</fullName>
    </recommendedName>
</protein>
<organism evidence="10 11">
    <name type="scientific">Pseudovirgaria hyperparasitica</name>
    <dbReference type="NCBI Taxonomy" id="470096"/>
    <lineage>
        <taxon>Eukaryota</taxon>
        <taxon>Fungi</taxon>
        <taxon>Dikarya</taxon>
        <taxon>Ascomycota</taxon>
        <taxon>Pezizomycotina</taxon>
        <taxon>Dothideomycetes</taxon>
        <taxon>Dothideomycetes incertae sedis</taxon>
        <taxon>Acrospermales</taxon>
        <taxon>Acrospermaceae</taxon>
        <taxon>Pseudovirgaria</taxon>
    </lineage>
</organism>
<dbReference type="Proteomes" id="UP000799437">
    <property type="component" value="Unassembled WGS sequence"/>
</dbReference>
<evidence type="ECO:0000256" key="2">
    <source>
        <dbReference type="ARBA" id="ARBA00006416"/>
    </source>
</evidence>
<evidence type="ECO:0000256" key="9">
    <source>
        <dbReference type="RuleBase" id="RU363100"/>
    </source>
</evidence>
<keyword evidence="3 9" id="KW-0813">Transport</keyword>
<dbReference type="RefSeq" id="XP_033595793.1">
    <property type="nucleotide sequence ID" value="XM_033745844.1"/>
</dbReference>
<evidence type="ECO:0000256" key="5">
    <source>
        <dbReference type="ARBA" id="ARBA00022792"/>
    </source>
</evidence>
<accession>A0A6A6VRX3</accession>
<keyword evidence="11" id="KW-1185">Reference proteome</keyword>
<evidence type="ECO:0000313" key="11">
    <source>
        <dbReference type="Proteomes" id="UP000799437"/>
    </source>
</evidence>
<reference evidence="10" key="1">
    <citation type="journal article" date="2020" name="Stud. Mycol.">
        <title>101 Dothideomycetes genomes: a test case for predicting lifestyles and emergence of pathogens.</title>
        <authorList>
            <person name="Haridas S."/>
            <person name="Albert R."/>
            <person name="Binder M."/>
            <person name="Bloem J."/>
            <person name="Labutti K."/>
            <person name="Salamov A."/>
            <person name="Andreopoulos B."/>
            <person name="Baker S."/>
            <person name="Barry K."/>
            <person name="Bills G."/>
            <person name="Bluhm B."/>
            <person name="Cannon C."/>
            <person name="Castanera R."/>
            <person name="Culley D."/>
            <person name="Daum C."/>
            <person name="Ezra D."/>
            <person name="Gonzalez J."/>
            <person name="Henrissat B."/>
            <person name="Kuo A."/>
            <person name="Liang C."/>
            <person name="Lipzen A."/>
            <person name="Lutzoni F."/>
            <person name="Magnuson J."/>
            <person name="Mondo S."/>
            <person name="Nolan M."/>
            <person name="Ohm R."/>
            <person name="Pangilinan J."/>
            <person name="Park H.-J."/>
            <person name="Ramirez L."/>
            <person name="Alfaro M."/>
            <person name="Sun H."/>
            <person name="Tritt A."/>
            <person name="Yoshinaga Y."/>
            <person name="Zwiers L.-H."/>
            <person name="Turgeon B."/>
            <person name="Goodwin S."/>
            <person name="Spatafora J."/>
            <person name="Crous P."/>
            <person name="Grigoriev I."/>
        </authorList>
    </citation>
    <scope>NUCLEOTIDE SEQUENCE</scope>
    <source>
        <strain evidence="10">CBS 121739</strain>
    </source>
</reference>
<evidence type="ECO:0000256" key="1">
    <source>
        <dbReference type="ARBA" id="ARBA00004448"/>
    </source>
</evidence>
<evidence type="ECO:0000256" key="6">
    <source>
        <dbReference type="ARBA" id="ARBA00022989"/>
    </source>
</evidence>
<gene>
    <name evidence="10" type="ORF">EJ05DRAFT_490063</name>
</gene>
<dbReference type="AlphaFoldDB" id="A0A6A6VRX3"/>
<comment type="function">
    <text evidence="9">Mediates the uptake of pyruvate into mitochondria.</text>
</comment>
<evidence type="ECO:0000313" key="10">
    <source>
        <dbReference type="EMBL" id="KAF2753342.1"/>
    </source>
</evidence>
<keyword evidence="5 9" id="KW-0999">Mitochondrion inner membrane</keyword>
<dbReference type="EMBL" id="ML996584">
    <property type="protein sequence ID" value="KAF2753342.1"/>
    <property type="molecule type" value="Genomic_DNA"/>
</dbReference>
<evidence type="ECO:0000256" key="8">
    <source>
        <dbReference type="ARBA" id="ARBA00023136"/>
    </source>
</evidence>
<proteinExistence type="inferred from homology"/>
<keyword evidence="4" id="KW-0812">Transmembrane</keyword>
<keyword evidence="6" id="KW-1133">Transmembrane helix</keyword>
<keyword evidence="8" id="KW-0472">Membrane</keyword>
<dbReference type="GO" id="GO:0006850">
    <property type="term" value="P:pyruvate import into mitochondria"/>
    <property type="evidence" value="ECO:0007669"/>
    <property type="project" value="InterPro"/>
</dbReference>
<name>A0A6A6VRX3_9PEZI</name>
<sequence>MSFKPGARLFQAGRGIFRTQFRQPFARRNASTAADTAPKEELSGFAKLWNSPVGPKTVHFWAPIMKWGVVIAGISDLARPAENLSLSQNASLVATGLIWTRWCFVIRPQNYFLATVNFFLFLTGATQVTRVIMYQQSKKNENALEAVKDGAKDLGATVKEVVEHPEKAAKNAGIKN</sequence>